<reference evidence="2 3" key="1">
    <citation type="submission" date="2024-09" db="EMBL/GenBank/DDBJ databases">
        <authorList>
            <person name="Sun Q."/>
            <person name="Mori K."/>
        </authorList>
    </citation>
    <scope>NUCLEOTIDE SEQUENCE [LARGE SCALE GENOMIC DNA]</scope>
    <source>
        <strain evidence="2 3">CCM 8543</strain>
    </source>
</reference>
<dbReference type="Proteomes" id="UP001589755">
    <property type="component" value="Unassembled WGS sequence"/>
</dbReference>
<dbReference type="RefSeq" id="WP_261522099.1">
    <property type="nucleotide sequence ID" value="NZ_JAODNW010000022.1"/>
</dbReference>
<protein>
    <submittedName>
        <fullName evidence="2">Uncharacterized protein</fullName>
    </submittedName>
</protein>
<organism evidence="2 3">
    <name type="scientific">Chelativorans intermedius</name>
    <dbReference type="NCBI Taxonomy" id="515947"/>
    <lineage>
        <taxon>Bacteria</taxon>
        <taxon>Pseudomonadati</taxon>
        <taxon>Pseudomonadota</taxon>
        <taxon>Alphaproteobacteria</taxon>
        <taxon>Hyphomicrobiales</taxon>
        <taxon>Phyllobacteriaceae</taxon>
        <taxon>Chelativorans</taxon>
    </lineage>
</organism>
<keyword evidence="1" id="KW-1133">Transmembrane helix</keyword>
<gene>
    <name evidence="2" type="ORF">ACFFJ2_10340</name>
</gene>
<evidence type="ECO:0000313" key="2">
    <source>
        <dbReference type="EMBL" id="MFC0208795.1"/>
    </source>
</evidence>
<keyword evidence="1" id="KW-0812">Transmembrane</keyword>
<sequence>MMMECMGIEGAGWIMAGVGVFWILLLALIVLAMVALVKYVRS</sequence>
<dbReference type="EMBL" id="JBHLXD010000014">
    <property type="protein sequence ID" value="MFC0208795.1"/>
    <property type="molecule type" value="Genomic_DNA"/>
</dbReference>
<feature type="transmembrane region" description="Helical" evidence="1">
    <location>
        <begin position="12"/>
        <end position="37"/>
    </location>
</feature>
<proteinExistence type="predicted"/>
<accession>A0ABV6D805</accession>
<keyword evidence="1" id="KW-0472">Membrane</keyword>
<evidence type="ECO:0000256" key="1">
    <source>
        <dbReference type="SAM" id="Phobius"/>
    </source>
</evidence>
<name>A0ABV6D805_9HYPH</name>
<keyword evidence="3" id="KW-1185">Reference proteome</keyword>
<comment type="caution">
    <text evidence="2">The sequence shown here is derived from an EMBL/GenBank/DDBJ whole genome shotgun (WGS) entry which is preliminary data.</text>
</comment>
<evidence type="ECO:0000313" key="3">
    <source>
        <dbReference type="Proteomes" id="UP001589755"/>
    </source>
</evidence>